<comment type="similarity">
    <text evidence="2 7">Belongs to the peptidase M14 family.</text>
</comment>
<dbReference type="InterPro" id="IPR000834">
    <property type="entry name" value="Peptidase_M14"/>
</dbReference>
<proteinExistence type="inferred from homology"/>
<dbReference type="Gene3D" id="2.60.40.1120">
    <property type="entry name" value="Carboxypeptidase-like, regulatory domain"/>
    <property type="match status" value="1"/>
</dbReference>
<dbReference type="GO" id="GO:0005615">
    <property type="term" value="C:extracellular space"/>
    <property type="evidence" value="ECO:0007669"/>
    <property type="project" value="TreeGrafter"/>
</dbReference>
<dbReference type="GO" id="GO:0006518">
    <property type="term" value="P:peptide metabolic process"/>
    <property type="evidence" value="ECO:0007669"/>
    <property type="project" value="TreeGrafter"/>
</dbReference>
<evidence type="ECO:0000313" key="10">
    <source>
        <dbReference type="Proteomes" id="UP000268469"/>
    </source>
</evidence>
<dbReference type="CDD" id="cd11308">
    <property type="entry name" value="Peptidase_M14NE-CP-C_like"/>
    <property type="match status" value="1"/>
</dbReference>
<dbReference type="Gene3D" id="3.40.630.10">
    <property type="entry name" value="Zn peptidases"/>
    <property type="match status" value="1"/>
</dbReference>
<evidence type="ECO:0000256" key="6">
    <source>
        <dbReference type="ARBA" id="ARBA00023180"/>
    </source>
</evidence>
<keyword evidence="4" id="KW-0378">Hydrolase</keyword>
<dbReference type="SMART" id="SM00631">
    <property type="entry name" value="Zn_pept"/>
    <property type="match status" value="1"/>
</dbReference>
<protein>
    <recommendedName>
        <fullName evidence="8">Peptidase M14 domain-containing protein</fullName>
    </recommendedName>
</protein>
<evidence type="ECO:0000259" key="8">
    <source>
        <dbReference type="PROSITE" id="PS52035"/>
    </source>
</evidence>
<dbReference type="Proteomes" id="UP000268469">
    <property type="component" value="Unassembled WGS sequence"/>
</dbReference>
<evidence type="ECO:0000313" key="9">
    <source>
        <dbReference type="EMBL" id="RKX71430.1"/>
    </source>
</evidence>
<dbReference type="GO" id="GO:0016485">
    <property type="term" value="P:protein processing"/>
    <property type="evidence" value="ECO:0007669"/>
    <property type="project" value="TreeGrafter"/>
</dbReference>
<dbReference type="PROSITE" id="PS52035">
    <property type="entry name" value="PEPTIDASE_M14"/>
    <property type="match status" value="1"/>
</dbReference>
<dbReference type="InterPro" id="IPR057247">
    <property type="entry name" value="CARBOXYPEPT_ZN_2"/>
</dbReference>
<dbReference type="EMBL" id="QNBE01000009">
    <property type="protein sequence ID" value="RKX71430.1"/>
    <property type="molecule type" value="Genomic_DNA"/>
</dbReference>
<dbReference type="PANTHER" id="PTHR11532">
    <property type="entry name" value="PROTEASE M14 CARBOXYPEPTIDASE"/>
    <property type="match status" value="1"/>
</dbReference>
<dbReference type="InterPro" id="IPR008969">
    <property type="entry name" value="CarboxyPept-like_regulatory"/>
</dbReference>
<dbReference type="PROSITE" id="PS00133">
    <property type="entry name" value="CARBOXYPEPT_ZN_2"/>
    <property type="match status" value="1"/>
</dbReference>
<dbReference type="GO" id="GO:0004181">
    <property type="term" value="F:metallocarboxypeptidase activity"/>
    <property type="evidence" value="ECO:0007669"/>
    <property type="project" value="InterPro"/>
</dbReference>
<dbReference type="SUPFAM" id="SSF49464">
    <property type="entry name" value="Carboxypeptidase regulatory domain-like"/>
    <property type="match status" value="1"/>
</dbReference>
<evidence type="ECO:0000256" key="3">
    <source>
        <dbReference type="ARBA" id="ARBA00022723"/>
    </source>
</evidence>
<sequence>MLLVILVGTISLVQIEASRSQLPFLIRSGFELEHYQDGIARGLIDYERIPTLKSYGLEVKVIHRDYRDAIRWVLEQPDFGHYHSYTEMCAALESLAHDYPQIARLETIGFSVRNRAILALKVTDNPDIEEAEATFIFDGDIHGNEIIGGEVVLAMAKKLCYDYGSDTLITRLVNECETWLVPILNPDGMIAGSRYNANRVDLNRDFGYQWGATGGSPSPFSQPETKARRDLLLKNYNLNMVTFHSGTKLYIYPWGFNRMATPDSARMAYIAQQYVKYFPVPYGQIARILYSVYGGSTDFFYGCYGDLAPAVELSNYYAPPQSQIDTICNMNVRGMVELMRVSLFGIRGIVTDSLTGKPLPARIEVVGNGWHVYTDPLVGDYYRFLLPGTYTVIAHANGYFDKSATVDVPANGYKVVNFQLVPEEGQIYGGYAVPSCRTRRSPSVPGDIYFTLKCLGRRDGESLTLGSNGWIVLDMGPTTPIIDRTGDDLTVVTTTSGQSYRVYVAESLDGNFIQIGQASQTASFDISTSGLSEARYVRINAVGSPSLDAVESQIPVGVAQSQKCPPEITLLANPSDRIRFTIPTPGRYEISIYTVDGREIVHRKPSLTGSYRFESDRLPSGIYFLQIRGDNLWMREKCLIINR</sequence>
<evidence type="ECO:0000256" key="4">
    <source>
        <dbReference type="ARBA" id="ARBA00022801"/>
    </source>
</evidence>
<gene>
    <name evidence="9" type="ORF">DRP53_01615</name>
</gene>
<dbReference type="NCBIfam" id="TIGR04183">
    <property type="entry name" value="Por_Secre_tail"/>
    <property type="match status" value="1"/>
</dbReference>
<comment type="caution">
    <text evidence="9">The sequence shown here is derived from an EMBL/GenBank/DDBJ whole genome shotgun (WGS) entry which is preliminary data.</text>
</comment>
<accession>A0A660SN80</accession>
<evidence type="ECO:0000256" key="1">
    <source>
        <dbReference type="ARBA" id="ARBA00001947"/>
    </source>
</evidence>
<evidence type="ECO:0000256" key="7">
    <source>
        <dbReference type="PROSITE-ProRule" id="PRU01379"/>
    </source>
</evidence>
<dbReference type="InterPro" id="IPR050753">
    <property type="entry name" value="Peptidase_M14_domain"/>
</dbReference>
<dbReference type="PRINTS" id="PR00765">
    <property type="entry name" value="CRBOXYPTASEA"/>
</dbReference>
<dbReference type="SUPFAM" id="SSF53187">
    <property type="entry name" value="Zn-dependent exopeptidases"/>
    <property type="match status" value="1"/>
</dbReference>
<keyword evidence="5" id="KW-0862">Zinc</keyword>
<evidence type="ECO:0000256" key="5">
    <source>
        <dbReference type="ARBA" id="ARBA00022833"/>
    </source>
</evidence>
<feature type="domain" description="Peptidase M14" evidence="8">
    <location>
        <begin position="81"/>
        <end position="342"/>
    </location>
</feature>
<dbReference type="PANTHER" id="PTHR11532:SF57">
    <property type="entry name" value="CARBOXYPEPTIDASE D, B"/>
    <property type="match status" value="1"/>
</dbReference>
<name>A0A660SN80_UNCW3</name>
<dbReference type="GO" id="GO:0008270">
    <property type="term" value="F:zinc ion binding"/>
    <property type="evidence" value="ECO:0007669"/>
    <property type="project" value="InterPro"/>
</dbReference>
<organism evidence="9 10">
    <name type="scientific">candidate division WOR-3 bacterium</name>
    <dbReference type="NCBI Taxonomy" id="2052148"/>
    <lineage>
        <taxon>Bacteria</taxon>
        <taxon>Bacteria division WOR-3</taxon>
    </lineage>
</organism>
<dbReference type="Pfam" id="PF00246">
    <property type="entry name" value="Peptidase_M14"/>
    <property type="match status" value="1"/>
</dbReference>
<dbReference type="AlphaFoldDB" id="A0A660SN80"/>
<keyword evidence="6" id="KW-0325">Glycoprotein</keyword>
<feature type="active site" description="Proton donor/acceptor" evidence="7">
    <location>
        <position position="312"/>
    </location>
</feature>
<reference evidence="9 10" key="1">
    <citation type="submission" date="2018-06" db="EMBL/GenBank/DDBJ databases">
        <title>Extensive metabolic versatility and redundancy in microbially diverse, dynamic hydrothermal sediments.</title>
        <authorList>
            <person name="Dombrowski N."/>
            <person name="Teske A."/>
            <person name="Baker B.J."/>
        </authorList>
    </citation>
    <scope>NUCLEOTIDE SEQUENCE [LARGE SCALE GENOMIC DNA]</scope>
    <source>
        <strain evidence="9">B36_G15</strain>
    </source>
</reference>
<evidence type="ECO:0000256" key="2">
    <source>
        <dbReference type="ARBA" id="ARBA00005988"/>
    </source>
</evidence>
<keyword evidence="3" id="KW-0479">Metal-binding</keyword>
<comment type="cofactor">
    <cofactor evidence="1">
        <name>Zn(2+)</name>
        <dbReference type="ChEBI" id="CHEBI:29105"/>
    </cofactor>
</comment>
<dbReference type="InterPro" id="IPR026444">
    <property type="entry name" value="Secre_tail"/>
</dbReference>